<evidence type="ECO:0000313" key="1">
    <source>
        <dbReference type="EMBL" id="AOX16796.1"/>
    </source>
</evidence>
<keyword evidence="2" id="KW-1185">Reference proteome</keyword>
<dbReference type="AlphaFoldDB" id="A0A1D8UT62"/>
<dbReference type="Proteomes" id="UP000179145">
    <property type="component" value="Chromosome"/>
</dbReference>
<proteinExistence type="predicted"/>
<dbReference type="KEGG" id="kba:A0U89_06260"/>
<name>A0A1D8UT62_9PROT</name>
<dbReference type="OrthoDB" id="7572061at2"/>
<reference evidence="1 2" key="1">
    <citation type="journal article" date="2016" name="Microb. Cell Fact.">
        <title>Dissection of exopolysaccharide biosynthesis in Kozakia baliensis.</title>
        <authorList>
            <person name="Brandt J.U."/>
            <person name="Jakob F."/>
            <person name="Behr J."/>
            <person name="Geissler A.J."/>
            <person name="Vogel R.F."/>
        </authorList>
    </citation>
    <scope>NUCLEOTIDE SEQUENCE [LARGE SCALE GENOMIC DNA]</scope>
    <source>
        <strain evidence="1 2">DSM 14400</strain>
    </source>
</reference>
<gene>
    <name evidence="1" type="ORF">A0U89_06260</name>
</gene>
<protein>
    <submittedName>
        <fullName evidence="1">Uncharacterized protein</fullName>
    </submittedName>
</protein>
<accession>A0A1D8UT62</accession>
<evidence type="ECO:0000313" key="2">
    <source>
        <dbReference type="Proteomes" id="UP000179145"/>
    </source>
</evidence>
<dbReference type="EMBL" id="CP014674">
    <property type="protein sequence ID" value="AOX16796.1"/>
    <property type="molecule type" value="Genomic_DNA"/>
</dbReference>
<organism evidence="1 2">
    <name type="scientific">Kozakia baliensis</name>
    <dbReference type="NCBI Taxonomy" id="153496"/>
    <lineage>
        <taxon>Bacteria</taxon>
        <taxon>Pseudomonadati</taxon>
        <taxon>Pseudomonadota</taxon>
        <taxon>Alphaproteobacteria</taxon>
        <taxon>Acetobacterales</taxon>
        <taxon>Acetobacteraceae</taxon>
        <taxon>Kozakia</taxon>
    </lineage>
</organism>
<dbReference type="RefSeq" id="WP_070402518.1">
    <property type="nucleotide sequence ID" value="NZ_BJVW01000008.1"/>
</dbReference>
<sequence>METALPGAQADIGSHDSVLTCVQKTEKITAIVPLAIMVICVAPPVLGNLIHLSLAGALLNGFLCFLISGLLIKGVKAFILTPFQNFRYKKAAEQLGAEIQAANSSVLQKRIWWQETPGALAITGQGEVIVMDQNSDYRKRHLRADQIVGVQVERQATHITNTRHGGRFTIGGLSRSGLFGGYTFGGRSRSTTRTVETAFLELQYQLDPNGLTYMTIVPFGTARREADALCTTIRRMAGLS</sequence>